<dbReference type="InterPro" id="IPR001223">
    <property type="entry name" value="Glyco_hydro18_cat"/>
</dbReference>
<dbReference type="GO" id="GO:0008061">
    <property type="term" value="F:chitin binding"/>
    <property type="evidence" value="ECO:0007669"/>
    <property type="project" value="InterPro"/>
</dbReference>
<evidence type="ECO:0000313" key="3">
    <source>
        <dbReference type="EMBL" id="CAI4214510.1"/>
    </source>
</evidence>
<sequence>MALVRHPAELRPKFHPNTKFLVAIGGWGDSKGFDTAARDEESRDAWARNVARMVDDLGADGVDVDWEYPGGNGEDYKQIPNSQKTWEIPAYPLLLRALRTHLAAPKLLTAAVPGLERDMLAFTPATLPDILASLDFLNVMTYDLFNRRDTATAHHTGLRASRHALEAYIRRGAHPGRLNLGFAFYVRWALTAPGVNCSVYDNNNNGIGCPTGLLEDPDTGTDLGRAGAFSYHDPVPAELRKSYGRALAQGRYDGDGFSYWDAQEGRFWSFDTPEAIRPKFDVLVRDMHLGGVFAWGLGEDADEFEHFKVVHKEVGMLCRESEGKSEL</sequence>
<dbReference type="SMART" id="SM00636">
    <property type="entry name" value="Glyco_18"/>
    <property type="match status" value="1"/>
</dbReference>
<reference evidence="3" key="1">
    <citation type="submission" date="2022-11" db="EMBL/GenBank/DDBJ databases">
        <authorList>
            <person name="Scott C."/>
            <person name="Bruce N."/>
        </authorList>
    </citation>
    <scope>NUCLEOTIDE SEQUENCE</scope>
</reference>
<dbReference type="InterPro" id="IPR011583">
    <property type="entry name" value="Chitinase_II/V-like_cat"/>
</dbReference>
<dbReference type="Gene3D" id="3.20.20.80">
    <property type="entry name" value="Glycosidases"/>
    <property type="match status" value="1"/>
</dbReference>
<dbReference type="Proteomes" id="UP000838763">
    <property type="component" value="Unassembled WGS sequence"/>
</dbReference>
<dbReference type="PROSITE" id="PS51910">
    <property type="entry name" value="GH18_2"/>
    <property type="match status" value="1"/>
</dbReference>
<dbReference type="PANTHER" id="PTHR11177:SF378">
    <property type="entry name" value="CHITINASE"/>
    <property type="match status" value="1"/>
</dbReference>
<evidence type="ECO:0000313" key="4">
    <source>
        <dbReference type="Proteomes" id="UP000838763"/>
    </source>
</evidence>
<dbReference type="InterPro" id="IPR050314">
    <property type="entry name" value="Glycosyl_Hydrlase_18"/>
</dbReference>
<gene>
    <name evidence="3" type="ORF">PPNO1_LOCUS4244</name>
</gene>
<organism evidence="3 4">
    <name type="scientific">Parascedosporium putredinis</name>
    <dbReference type="NCBI Taxonomy" id="1442378"/>
    <lineage>
        <taxon>Eukaryota</taxon>
        <taxon>Fungi</taxon>
        <taxon>Dikarya</taxon>
        <taxon>Ascomycota</taxon>
        <taxon>Pezizomycotina</taxon>
        <taxon>Sordariomycetes</taxon>
        <taxon>Hypocreomycetidae</taxon>
        <taxon>Microascales</taxon>
        <taxon>Microascaceae</taxon>
        <taxon>Parascedosporium</taxon>
    </lineage>
</organism>
<dbReference type="GO" id="GO:0006032">
    <property type="term" value="P:chitin catabolic process"/>
    <property type="evidence" value="ECO:0007669"/>
    <property type="project" value="TreeGrafter"/>
</dbReference>
<comment type="caution">
    <text evidence="3">The sequence shown here is derived from an EMBL/GenBank/DDBJ whole genome shotgun (WGS) entry which is preliminary data.</text>
</comment>
<dbReference type="AlphaFoldDB" id="A0A9P1H369"/>
<dbReference type="GO" id="GO:0005576">
    <property type="term" value="C:extracellular region"/>
    <property type="evidence" value="ECO:0007669"/>
    <property type="project" value="TreeGrafter"/>
</dbReference>
<accession>A0A9P1H369</accession>
<dbReference type="PANTHER" id="PTHR11177">
    <property type="entry name" value="CHITINASE"/>
    <property type="match status" value="1"/>
</dbReference>
<dbReference type="EMBL" id="CALLCH030000011">
    <property type="protein sequence ID" value="CAI4214510.1"/>
    <property type="molecule type" value="Genomic_DNA"/>
</dbReference>
<keyword evidence="4" id="KW-1185">Reference proteome</keyword>
<feature type="domain" description="GH18" evidence="2">
    <location>
        <begin position="1"/>
        <end position="317"/>
    </location>
</feature>
<evidence type="ECO:0000259" key="2">
    <source>
        <dbReference type="PROSITE" id="PS51910"/>
    </source>
</evidence>
<protein>
    <recommendedName>
        <fullName evidence="1">chitinase</fullName>
        <ecNumber evidence="1">3.2.1.14</ecNumber>
    </recommendedName>
</protein>
<name>A0A9P1H369_9PEZI</name>
<dbReference type="GO" id="GO:0008843">
    <property type="term" value="F:endochitinase activity"/>
    <property type="evidence" value="ECO:0007669"/>
    <property type="project" value="UniProtKB-EC"/>
</dbReference>
<dbReference type="InterPro" id="IPR017853">
    <property type="entry name" value="GH"/>
</dbReference>
<dbReference type="OrthoDB" id="73875at2759"/>
<dbReference type="SUPFAM" id="SSF51445">
    <property type="entry name" value="(Trans)glycosidases"/>
    <property type="match status" value="1"/>
</dbReference>
<dbReference type="Pfam" id="PF00704">
    <property type="entry name" value="Glyco_hydro_18"/>
    <property type="match status" value="1"/>
</dbReference>
<dbReference type="GO" id="GO:0005975">
    <property type="term" value="P:carbohydrate metabolic process"/>
    <property type="evidence" value="ECO:0007669"/>
    <property type="project" value="InterPro"/>
</dbReference>
<evidence type="ECO:0000256" key="1">
    <source>
        <dbReference type="ARBA" id="ARBA00012729"/>
    </source>
</evidence>
<dbReference type="EC" id="3.2.1.14" evidence="1"/>
<proteinExistence type="predicted"/>